<evidence type="ECO:0000313" key="4">
    <source>
        <dbReference type="Proteomes" id="UP000092154"/>
    </source>
</evidence>
<dbReference type="AlphaFoldDB" id="A0A1B7NIN0"/>
<proteinExistence type="predicted"/>
<evidence type="ECO:0000256" key="1">
    <source>
        <dbReference type="SAM" id="MobiDB-lite"/>
    </source>
</evidence>
<sequence>MQLEQSTSLESRLKITANELDRLKTSTREKDEQVEAETCRLRDRHSELEKEVIRLLAENAALQRITEERDVLQKTVESSKMNTAAFQQKVDELEQSLRRAGEDREKLMRELQASQTAPQTPHVEVGVNTTPPSSSKPNGGIQVVVSTNPSSSSKFRGTNFSVGRGASIGSRRAPGVITKLEAGLDVTGDALARVPAARMKSIATAPYIIPDLPDNGRTCFSRPFLSLQLGGGSQSLIVQIAIGNEKKIARDYGVTSYLCPNVWENSWCPAEPGMAGYMFVGLGDEARRFVQPEIHHLFVGIARTNYQFMGRYEALRSSR</sequence>
<feature type="region of interest" description="Disordered" evidence="1">
    <location>
        <begin position="112"/>
        <end position="139"/>
    </location>
</feature>
<dbReference type="STRING" id="1314800.A0A1B7NIN0"/>
<dbReference type="EMBL" id="KV448122">
    <property type="protein sequence ID" value="OAX44736.1"/>
    <property type="molecule type" value="Genomic_DNA"/>
</dbReference>
<name>A0A1B7NIN0_9AGAM</name>
<dbReference type="InParanoid" id="A0A1B7NIN0"/>
<gene>
    <name evidence="3" type="ORF">K503DRAFT_1792</name>
</gene>
<dbReference type="Proteomes" id="UP000092154">
    <property type="component" value="Unassembled WGS sequence"/>
</dbReference>
<feature type="domain" description="DUF6697" evidence="2">
    <location>
        <begin position="220"/>
        <end position="316"/>
    </location>
</feature>
<protein>
    <recommendedName>
        <fullName evidence="2">DUF6697 domain-containing protein</fullName>
    </recommendedName>
</protein>
<reference evidence="3 4" key="1">
    <citation type="submission" date="2016-06" db="EMBL/GenBank/DDBJ databases">
        <title>Comparative genomics of the ectomycorrhizal sister species Rhizopogon vinicolor and Rhizopogon vesiculosus (Basidiomycota: Boletales) reveals a divergence of the mating type B locus.</title>
        <authorList>
            <consortium name="DOE Joint Genome Institute"/>
            <person name="Mujic A.B."/>
            <person name="Kuo A."/>
            <person name="Tritt A."/>
            <person name="Lipzen A."/>
            <person name="Chen C."/>
            <person name="Johnson J."/>
            <person name="Sharma A."/>
            <person name="Barry K."/>
            <person name="Grigoriev I.V."/>
            <person name="Spatafora J.W."/>
        </authorList>
    </citation>
    <scope>NUCLEOTIDE SEQUENCE [LARGE SCALE GENOMIC DNA]</scope>
    <source>
        <strain evidence="3 4">AM-OR11-026</strain>
    </source>
</reference>
<organism evidence="3 4">
    <name type="scientific">Rhizopogon vinicolor AM-OR11-026</name>
    <dbReference type="NCBI Taxonomy" id="1314800"/>
    <lineage>
        <taxon>Eukaryota</taxon>
        <taxon>Fungi</taxon>
        <taxon>Dikarya</taxon>
        <taxon>Basidiomycota</taxon>
        <taxon>Agaricomycotina</taxon>
        <taxon>Agaricomycetes</taxon>
        <taxon>Agaricomycetidae</taxon>
        <taxon>Boletales</taxon>
        <taxon>Suillineae</taxon>
        <taxon>Rhizopogonaceae</taxon>
        <taxon>Rhizopogon</taxon>
    </lineage>
</organism>
<dbReference type="Pfam" id="PF20411">
    <property type="entry name" value="DUF6697"/>
    <property type="match status" value="1"/>
</dbReference>
<evidence type="ECO:0000313" key="3">
    <source>
        <dbReference type="EMBL" id="OAX44736.1"/>
    </source>
</evidence>
<accession>A0A1B7NIN0</accession>
<evidence type="ECO:0000259" key="2">
    <source>
        <dbReference type="Pfam" id="PF20411"/>
    </source>
</evidence>
<dbReference type="InterPro" id="IPR046520">
    <property type="entry name" value="DUF6697"/>
</dbReference>
<feature type="compositionally biased region" description="Polar residues" evidence="1">
    <location>
        <begin position="127"/>
        <end position="137"/>
    </location>
</feature>
<keyword evidence="4" id="KW-1185">Reference proteome</keyword>
<dbReference type="OrthoDB" id="2757553at2759"/>